<dbReference type="InterPro" id="IPR036236">
    <property type="entry name" value="Znf_C2H2_sf"/>
</dbReference>
<evidence type="ECO:0000259" key="10">
    <source>
        <dbReference type="PROSITE" id="PS50157"/>
    </source>
</evidence>
<dbReference type="Pfam" id="PF00096">
    <property type="entry name" value="zf-C2H2"/>
    <property type="match status" value="1"/>
</dbReference>
<sequence length="524" mass="58103">METSSSPSQTGGKHAEVKTPRGIILKQSQVVDGLGAWSSLPIVEGGLFGPFARDVENEKDAKAYTWEVYDACTNELLQVVNGTDAVSASWMRYIRNARFFEEQNMISTQVGAQTFYKAIKDIGPNEELLTYLGHAERRNQQMEAEETLCEKISKKRVRPKKCDKNGEATFDDDDDEKQEAITINLCSELFDYIEDLVEHTHHHMTSPPSVASMVPVKTQLVCSTCNMKFTYKQNFIRHQAVHSGERPFQCEFCFRTFPTQISRKQHIRIHIFNTKNKTVTNNKNSSTTTTTSSSSSKIVSVPVVKQTVKVEPEADVPNRDGLLSQSTVDLSACKNLQVYTCSKCRSSFPTVTRLHSHIVRCATNPPSMAGITSNVIGKHKYKKRLKKRLHGLAKHTDESLKCTTGTVTNPGGSVKYTAHPNSNTGDTCKCSFDCLAYPCSPFKPTIVHPFDSFKYTFGSIANSSDPIKYTVDTTTNPGDSIKCSPDSDSHASDPFKCTPNTAVNRDACSKYTTLDSVASASDFV</sequence>
<dbReference type="EMBL" id="CAHIKZ030001952">
    <property type="protein sequence ID" value="CAE1277981.1"/>
    <property type="molecule type" value="Genomic_DNA"/>
</dbReference>
<dbReference type="SMART" id="SM00355">
    <property type="entry name" value="ZnF_C2H2"/>
    <property type="match status" value="3"/>
</dbReference>
<keyword evidence="5" id="KW-0862">Zinc</keyword>
<evidence type="ECO:0000256" key="1">
    <source>
        <dbReference type="ARBA" id="ARBA00004123"/>
    </source>
</evidence>
<evidence type="ECO:0000256" key="4">
    <source>
        <dbReference type="ARBA" id="ARBA00022771"/>
    </source>
</evidence>
<dbReference type="Gene3D" id="3.30.160.60">
    <property type="entry name" value="Classic Zinc Finger"/>
    <property type="match status" value="2"/>
</dbReference>
<organism evidence="11 12">
    <name type="scientific">Acanthosepion pharaonis</name>
    <name type="common">Pharaoh cuttlefish</name>
    <name type="synonym">Sepia pharaonis</name>
    <dbReference type="NCBI Taxonomy" id="158019"/>
    <lineage>
        <taxon>Eukaryota</taxon>
        <taxon>Metazoa</taxon>
        <taxon>Spiralia</taxon>
        <taxon>Lophotrochozoa</taxon>
        <taxon>Mollusca</taxon>
        <taxon>Cephalopoda</taxon>
        <taxon>Coleoidea</taxon>
        <taxon>Decapodiformes</taxon>
        <taxon>Sepiida</taxon>
        <taxon>Sepiina</taxon>
        <taxon>Sepiidae</taxon>
        <taxon>Acanthosepion</taxon>
    </lineage>
</organism>
<dbReference type="InterPro" id="IPR046341">
    <property type="entry name" value="SET_dom_sf"/>
</dbReference>
<dbReference type="InterPro" id="IPR001214">
    <property type="entry name" value="SET_dom"/>
</dbReference>
<evidence type="ECO:0000256" key="3">
    <source>
        <dbReference type="ARBA" id="ARBA00022737"/>
    </source>
</evidence>
<dbReference type="PANTHER" id="PTHR16515:SF49">
    <property type="entry name" value="GASTRULA ZINC FINGER PROTEIN XLCGF49.1-LIKE-RELATED"/>
    <property type="match status" value="1"/>
</dbReference>
<accession>A0A812CPF2</accession>
<feature type="domain" description="C2H2-type" evidence="10">
    <location>
        <begin position="220"/>
        <end position="247"/>
    </location>
</feature>
<dbReference type="Gene3D" id="2.170.270.10">
    <property type="entry name" value="SET domain"/>
    <property type="match status" value="1"/>
</dbReference>
<dbReference type="PANTHER" id="PTHR16515">
    <property type="entry name" value="PR DOMAIN ZINC FINGER PROTEIN"/>
    <property type="match status" value="1"/>
</dbReference>
<dbReference type="SUPFAM" id="SSF57667">
    <property type="entry name" value="beta-beta-alpha zinc fingers"/>
    <property type="match status" value="1"/>
</dbReference>
<feature type="domain" description="C2H2-type" evidence="10">
    <location>
        <begin position="248"/>
        <end position="270"/>
    </location>
</feature>
<dbReference type="AlphaFoldDB" id="A0A812CPF2"/>
<comment type="caution">
    <text evidence="11">The sequence shown here is derived from an EMBL/GenBank/DDBJ whole genome shotgun (WGS) entry which is preliminary data.</text>
</comment>
<dbReference type="OrthoDB" id="6414306at2759"/>
<dbReference type="GO" id="GO:0010468">
    <property type="term" value="P:regulation of gene expression"/>
    <property type="evidence" value="ECO:0007669"/>
    <property type="project" value="TreeGrafter"/>
</dbReference>
<dbReference type="InterPro" id="IPR013087">
    <property type="entry name" value="Znf_C2H2_type"/>
</dbReference>
<name>A0A812CPF2_ACAPH</name>
<evidence type="ECO:0000256" key="6">
    <source>
        <dbReference type="ARBA" id="ARBA00023015"/>
    </source>
</evidence>
<evidence type="ECO:0000256" key="5">
    <source>
        <dbReference type="ARBA" id="ARBA00022833"/>
    </source>
</evidence>
<evidence type="ECO:0000256" key="2">
    <source>
        <dbReference type="ARBA" id="ARBA00022723"/>
    </source>
</evidence>
<evidence type="ECO:0000313" key="11">
    <source>
        <dbReference type="EMBL" id="CAE1277981.1"/>
    </source>
</evidence>
<evidence type="ECO:0000313" key="12">
    <source>
        <dbReference type="Proteomes" id="UP000597762"/>
    </source>
</evidence>
<proteinExistence type="predicted"/>
<dbReference type="PROSITE" id="PS50157">
    <property type="entry name" value="ZINC_FINGER_C2H2_2"/>
    <property type="match status" value="2"/>
</dbReference>
<keyword evidence="4 9" id="KW-0863">Zinc-finger</keyword>
<evidence type="ECO:0000256" key="7">
    <source>
        <dbReference type="ARBA" id="ARBA00023163"/>
    </source>
</evidence>
<dbReference type="PROSITE" id="PS00028">
    <property type="entry name" value="ZINC_FINGER_C2H2_1"/>
    <property type="match status" value="2"/>
</dbReference>
<evidence type="ECO:0000256" key="8">
    <source>
        <dbReference type="ARBA" id="ARBA00023242"/>
    </source>
</evidence>
<dbReference type="Pfam" id="PF21549">
    <property type="entry name" value="PRDM2_PR"/>
    <property type="match status" value="1"/>
</dbReference>
<gene>
    <name evidence="11" type="ORF">SPHA_40963</name>
</gene>
<keyword evidence="6" id="KW-0805">Transcription regulation</keyword>
<keyword evidence="2" id="KW-0479">Metal-binding</keyword>
<dbReference type="GO" id="GO:0005634">
    <property type="term" value="C:nucleus"/>
    <property type="evidence" value="ECO:0007669"/>
    <property type="project" value="UniProtKB-SubCell"/>
</dbReference>
<keyword evidence="3" id="KW-0677">Repeat</keyword>
<keyword evidence="8" id="KW-0539">Nucleus</keyword>
<reference evidence="11" key="1">
    <citation type="submission" date="2021-01" db="EMBL/GenBank/DDBJ databases">
        <authorList>
            <person name="Li R."/>
            <person name="Bekaert M."/>
        </authorList>
    </citation>
    <scope>NUCLEOTIDE SEQUENCE</scope>
    <source>
        <strain evidence="11">Farmed</strain>
    </source>
</reference>
<comment type="subcellular location">
    <subcellularLocation>
        <location evidence="1">Nucleus</location>
    </subcellularLocation>
</comment>
<keyword evidence="7" id="KW-0804">Transcription</keyword>
<dbReference type="InterPro" id="IPR050331">
    <property type="entry name" value="Zinc_finger"/>
</dbReference>
<keyword evidence="12" id="KW-1185">Reference proteome</keyword>
<dbReference type="GO" id="GO:0008270">
    <property type="term" value="F:zinc ion binding"/>
    <property type="evidence" value="ECO:0007669"/>
    <property type="project" value="UniProtKB-KW"/>
</dbReference>
<dbReference type="Proteomes" id="UP000597762">
    <property type="component" value="Unassembled WGS sequence"/>
</dbReference>
<evidence type="ECO:0000256" key="9">
    <source>
        <dbReference type="PROSITE-ProRule" id="PRU00042"/>
    </source>
</evidence>
<protein>
    <recommendedName>
        <fullName evidence="10">C2H2-type domain-containing protein</fullName>
    </recommendedName>
</protein>